<feature type="coiled-coil region" evidence="3">
    <location>
        <begin position="20"/>
        <end position="89"/>
    </location>
</feature>
<evidence type="ECO:0000256" key="3">
    <source>
        <dbReference type="SAM" id="Coils"/>
    </source>
</evidence>
<feature type="coiled-coil region" evidence="3">
    <location>
        <begin position="123"/>
        <end position="157"/>
    </location>
</feature>
<evidence type="ECO:0008006" key="7">
    <source>
        <dbReference type="Google" id="ProtNLM"/>
    </source>
</evidence>
<organism evidence="5 6">
    <name type="scientific">Ambrosia artemisiifolia</name>
    <name type="common">Common ragweed</name>
    <dbReference type="NCBI Taxonomy" id="4212"/>
    <lineage>
        <taxon>Eukaryota</taxon>
        <taxon>Viridiplantae</taxon>
        <taxon>Streptophyta</taxon>
        <taxon>Embryophyta</taxon>
        <taxon>Tracheophyta</taxon>
        <taxon>Spermatophyta</taxon>
        <taxon>Magnoliopsida</taxon>
        <taxon>eudicotyledons</taxon>
        <taxon>Gunneridae</taxon>
        <taxon>Pentapetalae</taxon>
        <taxon>asterids</taxon>
        <taxon>campanulids</taxon>
        <taxon>Asterales</taxon>
        <taxon>Asteraceae</taxon>
        <taxon>Asteroideae</taxon>
        <taxon>Heliantheae alliance</taxon>
        <taxon>Heliantheae</taxon>
        <taxon>Ambrosia</taxon>
    </lineage>
</organism>
<keyword evidence="2 3" id="KW-0175">Coiled coil</keyword>
<evidence type="ECO:0000256" key="4">
    <source>
        <dbReference type="SAM" id="MobiDB-lite"/>
    </source>
</evidence>
<gene>
    <name evidence="5" type="ORF">M8C21_005801</name>
</gene>
<evidence type="ECO:0000256" key="1">
    <source>
        <dbReference type="ARBA" id="ARBA00005921"/>
    </source>
</evidence>
<comment type="similarity">
    <text evidence="1">Belongs to the FPP family.</text>
</comment>
<evidence type="ECO:0000313" key="5">
    <source>
        <dbReference type="EMBL" id="KAI7745143.1"/>
    </source>
</evidence>
<dbReference type="PANTHER" id="PTHR31580:SF22">
    <property type="entry name" value="FILAMENT-LIKE PLANT PROTEIN 7"/>
    <property type="match status" value="1"/>
</dbReference>
<dbReference type="EMBL" id="JAMZMK010007349">
    <property type="protein sequence ID" value="KAI7745143.1"/>
    <property type="molecule type" value="Genomic_DNA"/>
</dbReference>
<feature type="region of interest" description="Disordered" evidence="4">
    <location>
        <begin position="757"/>
        <end position="782"/>
    </location>
</feature>
<name>A0AAD5CN70_AMBAR</name>
<evidence type="ECO:0000256" key="2">
    <source>
        <dbReference type="ARBA" id="ARBA00023054"/>
    </source>
</evidence>
<dbReference type="InterPro" id="IPR008587">
    <property type="entry name" value="FPP_plant"/>
</dbReference>
<evidence type="ECO:0000313" key="6">
    <source>
        <dbReference type="Proteomes" id="UP001206925"/>
    </source>
</evidence>
<dbReference type="Proteomes" id="UP001206925">
    <property type="component" value="Unassembled WGS sequence"/>
</dbReference>
<reference evidence="5" key="1">
    <citation type="submission" date="2022-06" db="EMBL/GenBank/DDBJ databases">
        <title>Uncovering the hologenomic basis of an extraordinary plant invasion.</title>
        <authorList>
            <person name="Bieker V.C."/>
            <person name="Martin M.D."/>
            <person name="Gilbert T."/>
            <person name="Hodgins K."/>
            <person name="Battlay P."/>
            <person name="Petersen B."/>
            <person name="Wilson J."/>
        </authorList>
    </citation>
    <scope>NUCLEOTIDE SEQUENCE</scope>
    <source>
        <strain evidence="5">AA19_3_7</strain>
        <tissue evidence="5">Leaf</tissue>
    </source>
</reference>
<feature type="coiled-coil region" evidence="3">
    <location>
        <begin position="565"/>
        <end position="641"/>
    </location>
</feature>
<dbReference type="AlphaFoldDB" id="A0AAD5CN70"/>
<protein>
    <recommendedName>
        <fullName evidence="7">Filament-like plant protein 7</fullName>
    </recommendedName>
</protein>
<dbReference type="Pfam" id="PF05911">
    <property type="entry name" value="FPP"/>
    <property type="match status" value="2"/>
</dbReference>
<sequence>MITADKAGRGNEDEGILAYEAELERNLNISNEKLSKALAEINAKDDMAKKQTNIAREAILGWEKAEAEVLALKQELEKTTQQMIASEERLHGVDAALKECMQQLRFVREEQEKRIHDAVMNTSREYEKTRITLEEKLSESNKRLSKLTSENTQLTNALLTKEKTIDELHAARCQLDSDLSAVMSKLESTQRDNASLSYEVRVLEKELEIRNEERDFNRRTADVAHKQHLESVKRIAKLETEAQRLRILVRKRLPGPVALAKMKNEVEMLGRGPTETSRRKSNPFPVASKDSSFDQTSEKQINFLTEQLCALEDENRVLKEFLNRKTNDQSKSQTPRNLITCHDFPIFASSSDIGSDEKASMAESWAPSCKTVEASDIDLMDDFVEMEKLAIVSVEKPLTTSNLVTENHTDWVQNISKIISEHSRITQRHSNDVLEDITVALTQKSDENPRKSMSNEAFSSDMNRSIERLIELIEGLRLCGKDDSSETPSGYTVRVLQWKTSELGAVLETFLQICTNLLSGKVELESFAKELTLTLEWIVNHCFSLQDVSSMRHEMDKRFDWDETQNENEADKLQLKEETKNLKDDLERMELAKMDLEHKLESEISKSETMVVKLEESEKMIEGLKTEIELLKQQKDIIEDQMNVEMTAKEDLDEQLIEAIGDYNDACEILKSSEEMETKYLDEPVLIVPESTIKEDIQHRELDNDEDIQHCELESDEKRLQSEREIIAASEKLAECQETILNLGKQLKALASPKNTSVPERLISNPTYESPPSTPPPIPAKTNHQRVSLLDKMMADDEAQSSKPKEITRTITSPAVMDGNAKNVKVMSPQRFLSVNGIKHQEDEEALVNFLSIVPSKKKKGGLLRKLLWRKKSNK</sequence>
<feature type="region of interest" description="Disordered" evidence="4">
    <location>
        <begin position="270"/>
        <end position="295"/>
    </location>
</feature>
<keyword evidence="6" id="KW-1185">Reference proteome</keyword>
<proteinExistence type="inferred from homology"/>
<accession>A0AAD5CN70</accession>
<comment type="caution">
    <text evidence="5">The sequence shown here is derived from an EMBL/GenBank/DDBJ whole genome shotgun (WGS) entry which is preliminary data.</text>
</comment>
<dbReference type="PANTHER" id="PTHR31580">
    <property type="entry name" value="FILAMENT-LIKE PLANT PROTEIN 4"/>
    <property type="match status" value="1"/>
</dbReference>